<protein>
    <submittedName>
        <fullName evidence="2">Uncharacterized protein</fullName>
    </submittedName>
</protein>
<sequence>MTRRPTLLSLAVGFATGYGLARIDAISTAGTARWFALIAAVFACFIGTTLMMFVAGLLLSRYEQRVAAERLDRAAHRQAMREWYASQN</sequence>
<proteinExistence type="predicted"/>
<feature type="transmembrane region" description="Helical" evidence="1">
    <location>
        <begin position="37"/>
        <end position="60"/>
    </location>
</feature>
<name>A0A6J5PEP1_9CAUD</name>
<accession>A0A6J5PEP1</accession>
<keyword evidence="1" id="KW-1133">Transmembrane helix</keyword>
<gene>
    <name evidence="3" type="ORF">UFOVP1305_7</name>
    <name evidence="2" type="ORF">UFOVP896_45</name>
</gene>
<evidence type="ECO:0000256" key="1">
    <source>
        <dbReference type="SAM" id="Phobius"/>
    </source>
</evidence>
<dbReference type="EMBL" id="LR796844">
    <property type="protein sequence ID" value="CAB4169597.1"/>
    <property type="molecule type" value="Genomic_DNA"/>
</dbReference>
<dbReference type="EMBL" id="LR797254">
    <property type="protein sequence ID" value="CAB4197325.1"/>
    <property type="molecule type" value="Genomic_DNA"/>
</dbReference>
<reference evidence="2" key="1">
    <citation type="submission" date="2020-05" db="EMBL/GenBank/DDBJ databases">
        <authorList>
            <person name="Chiriac C."/>
            <person name="Salcher M."/>
            <person name="Ghai R."/>
            <person name="Kavagutti S V."/>
        </authorList>
    </citation>
    <scope>NUCLEOTIDE SEQUENCE</scope>
</reference>
<evidence type="ECO:0000313" key="2">
    <source>
        <dbReference type="EMBL" id="CAB4169597.1"/>
    </source>
</evidence>
<organism evidence="2">
    <name type="scientific">uncultured Caudovirales phage</name>
    <dbReference type="NCBI Taxonomy" id="2100421"/>
    <lineage>
        <taxon>Viruses</taxon>
        <taxon>Duplodnaviria</taxon>
        <taxon>Heunggongvirae</taxon>
        <taxon>Uroviricota</taxon>
        <taxon>Caudoviricetes</taxon>
        <taxon>Peduoviridae</taxon>
        <taxon>Maltschvirus</taxon>
        <taxon>Maltschvirus maltsch</taxon>
    </lineage>
</organism>
<keyword evidence="1" id="KW-0812">Transmembrane</keyword>
<evidence type="ECO:0000313" key="3">
    <source>
        <dbReference type="EMBL" id="CAB4197325.1"/>
    </source>
</evidence>
<keyword evidence="1" id="KW-0472">Membrane</keyword>